<gene>
    <name evidence="1" type="ORF">Pmani_030716</name>
</gene>
<dbReference type="Proteomes" id="UP001292094">
    <property type="component" value="Unassembled WGS sequence"/>
</dbReference>
<keyword evidence="2" id="KW-1185">Reference proteome</keyword>
<evidence type="ECO:0000313" key="2">
    <source>
        <dbReference type="Proteomes" id="UP001292094"/>
    </source>
</evidence>
<dbReference type="AlphaFoldDB" id="A0AAE1TVM4"/>
<reference evidence="1" key="1">
    <citation type="submission" date="2023-11" db="EMBL/GenBank/DDBJ databases">
        <title>Genome assemblies of two species of porcelain crab, Petrolisthes cinctipes and Petrolisthes manimaculis (Anomura: Porcellanidae).</title>
        <authorList>
            <person name="Angst P."/>
        </authorList>
    </citation>
    <scope>NUCLEOTIDE SEQUENCE</scope>
    <source>
        <strain evidence="1">PB745_02</strain>
        <tissue evidence="1">Gill</tissue>
    </source>
</reference>
<sequence>MEKERKEQKKKEGSFLEADILRSWQDCRRIYHHIKVQPSEQRRDIGLLCYLQKIFYSLRKASKDTRLDPPKAKDLSVYTSSQHEKARQEKMVKTESEALAVLVLYLVS</sequence>
<dbReference type="EMBL" id="JAWZYT010003765">
    <property type="protein sequence ID" value="KAK4296824.1"/>
    <property type="molecule type" value="Genomic_DNA"/>
</dbReference>
<name>A0AAE1TVM4_9EUCA</name>
<evidence type="ECO:0000313" key="1">
    <source>
        <dbReference type="EMBL" id="KAK4296824.1"/>
    </source>
</evidence>
<protein>
    <submittedName>
        <fullName evidence="1">Uncharacterized protein</fullName>
    </submittedName>
</protein>
<organism evidence="1 2">
    <name type="scientific">Petrolisthes manimaculis</name>
    <dbReference type="NCBI Taxonomy" id="1843537"/>
    <lineage>
        <taxon>Eukaryota</taxon>
        <taxon>Metazoa</taxon>
        <taxon>Ecdysozoa</taxon>
        <taxon>Arthropoda</taxon>
        <taxon>Crustacea</taxon>
        <taxon>Multicrustacea</taxon>
        <taxon>Malacostraca</taxon>
        <taxon>Eumalacostraca</taxon>
        <taxon>Eucarida</taxon>
        <taxon>Decapoda</taxon>
        <taxon>Pleocyemata</taxon>
        <taxon>Anomura</taxon>
        <taxon>Galatheoidea</taxon>
        <taxon>Porcellanidae</taxon>
        <taxon>Petrolisthes</taxon>
    </lineage>
</organism>
<proteinExistence type="predicted"/>
<accession>A0AAE1TVM4</accession>
<comment type="caution">
    <text evidence="1">The sequence shown here is derived from an EMBL/GenBank/DDBJ whole genome shotgun (WGS) entry which is preliminary data.</text>
</comment>